<keyword evidence="2" id="KW-1185">Reference proteome</keyword>
<dbReference type="InterPro" id="IPR009061">
    <property type="entry name" value="DNA-bd_dom_put_sf"/>
</dbReference>
<gene>
    <name evidence="1" type="ORF">LMG26411_01204</name>
</gene>
<dbReference type="SUPFAM" id="SSF46955">
    <property type="entry name" value="Putative DNA-binding domain"/>
    <property type="match status" value="1"/>
</dbReference>
<organism evidence="1 2">
    <name type="scientific">Cupriavidus numazuensis</name>
    <dbReference type="NCBI Taxonomy" id="221992"/>
    <lineage>
        <taxon>Bacteria</taxon>
        <taxon>Pseudomonadati</taxon>
        <taxon>Pseudomonadota</taxon>
        <taxon>Betaproteobacteria</taxon>
        <taxon>Burkholderiales</taxon>
        <taxon>Burkholderiaceae</taxon>
        <taxon>Cupriavidus</taxon>
    </lineage>
</organism>
<reference evidence="1 2" key="1">
    <citation type="submission" date="2021-03" db="EMBL/GenBank/DDBJ databases">
        <authorList>
            <person name="Peeters C."/>
        </authorList>
    </citation>
    <scope>NUCLEOTIDE SEQUENCE [LARGE SCALE GENOMIC DNA]</scope>
    <source>
        <strain evidence="1 2">LMG 26411</strain>
    </source>
</reference>
<sequence length="79" mass="8125">MIPNHPGPALPAIPPGLAAIANGRDFLPTGEAARVLNRAPQTLRLWASAGGPIKPIRINSRLAWAVSDIATVLRGGGEG</sequence>
<protein>
    <recommendedName>
        <fullName evidence="3">Helix-turn-helix domain-containing protein</fullName>
    </recommendedName>
</protein>
<proteinExistence type="predicted"/>
<dbReference type="Proteomes" id="UP000672657">
    <property type="component" value="Unassembled WGS sequence"/>
</dbReference>
<comment type="caution">
    <text evidence="1">The sequence shown here is derived from an EMBL/GenBank/DDBJ whole genome shotgun (WGS) entry which is preliminary data.</text>
</comment>
<evidence type="ECO:0000313" key="2">
    <source>
        <dbReference type="Proteomes" id="UP000672657"/>
    </source>
</evidence>
<evidence type="ECO:0008006" key="3">
    <source>
        <dbReference type="Google" id="ProtNLM"/>
    </source>
</evidence>
<evidence type="ECO:0000313" key="1">
    <source>
        <dbReference type="EMBL" id="CAG2136160.1"/>
    </source>
</evidence>
<name>A0ABN7PWW3_9BURK</name>
<dbReference type="EMBL" id="CAJPVI010000005">
    <property type="protein sequence ID" value="CAG2136160.1"/>
    <property type="molecule type" value="Genomic_DNA"/>
</dbReference>
<accession>A0ABN7PWW3</accession>